<protein>
    <submittedName>
        <fullName evidence="8">Lipopolysaccharide biosynthesis protein</fullName>
    </submittedName>
</protein>
<dbReference type="Pfam" id="PF13440">
    <property type="entry name" value="Polysacc_synt_3"/>
    <property type="match status" value="1"/>
</dbReference>
<keyword evidence="6 7" id="KW-0472">Membrane</keyword>
<accession>A0ABW7GX49</accession>
<evidence type="ECO:0000256" key="2">
    <source>
        <dbReference type="ARBA" id="ARBA00007430"/>
    </source>
</evidence>
<dbReference type="RefSeq" id="WP_394383052.1">
    <property type="nucleotide sequence ID" value="NZ_JBIGIB010000002.1"/>
</dbReference>
<keyword evidence="9" id="KW-1185">Reference proteome</keyword>
<name>A0ABW7GX49_9BURK</name>
<comment type="subcellular location">
    <subcellularLocation>
        <location evidence="1">Cell membrane</location>
        <topology evidence="1">Multi-pass membrane protein</topology>
    </subcellularLocation>
</comment>
<comment type="caution">
    <text evidence="8">The sequence shown here is derived from an EMBL/GenBank/DDBJ whole genome shotgun (WGS) entry which is preliminary data.</text>
</comment>
<keyword evidence="3" id="KW-1003">Cell membrane</keyword>
<feature type="transmembrane region" description="Helical" evidence="7">
    <location>
        <begin position="335"/>
        <end position="356"/>
    </location>
</feature>
<feature type="transmembrane region" description="Helical" evidence="7">
    <location>
        <begin position="362"/>
        <end position="380"/>
    </location>
</feature>
<evidence type="ECO:0000256" key="1">
    <source>
        <dbReference type="ARBA" id="ARBA00004651"/>
    </source>
</evidence>
<dbReference type="PANTHER" id="PTHR30250:SF10">
    <property type="entry name" value="LIPOPOLYSACCHARIDE BIOSYNTHESIS PROTEIN WZXC"/>
    <property type="match status" value="1"/>
</dbReference>
<reference evidence="8 9" key="1">
    <citation type="submission" date="2024-08" db="EMBL/GenBank/DDBJ databases">
        <authorList>
            <person name="Lu H."/>
        </authorList>
    </citation>
    <scope>NUCLEOTIDE SEQUENCE [LARGE SCALE GENOMIC DNA]</scope>
    <source>
        <strain evidence="8 9">BYS87W</strain>
    </source>
</reference>
<evidence type="ECO:0000256" key="7">
    <source>
        <dbReference type="SAM" id="Phobius"/>
    </source>
</evidence>
<keyword evidence="4 7" id="KW-0812">Transmembrane</keyword>
<dbReference type="CDD" id="cd13127">
    <property type="entry name" value="MATE_tuaB_like"/>
    <property type="match status" value="1"/>
</dbReference>
<evidence type="ECO:0000256" key="6">
    <source>
        <dbReference type="ARBA" id="ARBA00023136"/>
    </source>
</evidence>
<comment type="similarity">
    <text evidence="2">Belongs to the polysaccharide synthase family.</text>
</comment>
<evidence type="ECO:0000256" key="5">
    <source>
        <dbReference type="ARBA" id="ARBA00022989"/>
    </source>
</evidence>
<feature type="transmembrane region" description="Helical" evidence="7">
    <location>
        <begin position="157"/>
        <end position="176"/>
    </location>
</feature>
<organism evidence="8 9">
    <name type="scientific">Pelomonas baiyunensis</name>
    <dbReference type="NCBI Taxonomy" id="3299026"/>
    <lineage>
        <taxon>Bacteria</taxon>
        <taxon>Pseudomonadati</taxon>
        <taxon>Pseudomonadota</taxon>
        <taxon>Betaproteobacteria</taxon>
        <taxon>Burkholderiales</taxon>
        <taxon>Sphaerotilaceae</taxon>
        <taxon>Roseateles</taxon>
    </lineage>
</organism>
<feature type="transmembrane region" description="Helical" evidence="7">
    <location>
        <begin position="396"/>
        <end position="416"/>
    </location>
</feature>
<sequence length="469" mass="50211">MIGLQLVSFTLLARLLTPHEVGLYSVSMALISMAQVIRDFGLASYLIQKKDLTREEVGSALGVSLLLGTLLFALIFGAAPTIAEFYSEPRLVDIIRVIAINFLVLPFNSISIALLRRDMRFDALMKINVSAATLSCCTTLGLAWAGAGAVSLACGEIASSITMALGVSLAGAWGRLSRPQFRHWRAILGFGGPVTAANVVTSASMDINDLAVGKLLDFSQVAIASRAQGLMNLFARDIMGTVRSVAYPAFAQAHREGSHLEARHVQSLAAVSAVAWPFYGFVALFSLEVLRLMFGSQWDASAPLVPIYCIAGAVSVLNSLVPTVMLAAGHAKRVALADLIIQPVKALVLVGALWWWRDLTALALAFLAMAVVAIPYFYAFKHRHLPTDFQTLARELLRSGVLAAGCLLPSALLGHALRQPGQALPLPAWLGCAALTCVLWLAGLRLVRHPLYSELLAMLRRRAGAATSS</sequence>
<feature type="transmembrane region" description="Helical" evidence="7">
    <location>
        <begin position="94"/>
        <end position="115"/>
    </location>
</feature>
<evidence type="ECO:0000256" key="3">
    <source>
        <dbReference type="ARBA" id="ARBA00022475"/>
    </source>
</evidence>
<proteinExistence type="inferred from homology"/>
<dbReference type="EMBL" id="JBIGIB010000002">
    <property type="protein sequence ID" value="MFG6466427.1"/>
    <property type="molecule type" value="Genomic_DNA"/>
</dbReference>
<evidence type="ECO:0000313" key="8">
    <source>
        <dbReference type="EMBL" id="MFG6466427.1"/>
    </source>
</evidence>
<feature type="transmembrane region" description="Helical" evidence="7">
    <location>
        <begin position="305"/>
        <end position="328"/>
    </location>
</feature>
<dbReference type="Proteomes" id="UP001606303">
    <property type="component" value="Unassembled WGS sequence"/>
</dbReference>
<feature type="transmembrane region" description="Helical" evidence="7">
    <location>
        <begin position="59"/>
        <end position="82"/>
    </location>
</feature>
<gene>
    <name evidence="8" type="ORF">ACG01O_07415</name>
</gene>
<dbReference type="InterPro" id="IPR050833">
    <property type="entry name" value="Poly_Biosynth_Transport"/>
</dbReference>
<feature type="transmembrane region" description="Helical" evidence="7">
    <location>
        <begin position="428"/>
        <end position="447"/>
    </location>
</feature>
<evidence type="ECO:0000256" key="4">
    <source>
        <dbReference type="ARBA" id="ARBA00022692"/>
    </source>
</evidence>
<keyword evidence="5 7" id="KW-1133">Transmembrane helix</keyword>
<evidence type="ECO:0000313" key="9">
    <source>
        <dbReference type="Proteomes" id="UP001606303"/>
    </source>
</evidence>
<dbReference type="PANTHER" id="PTHR30250">
    <property type="entry name" value="PST FAMILY PREDICTED COLANIC ACID TRANSPORTER"/>
    <property type="match status" value="1"/>
</dbReference>
<feature type="transmembrane region" description="Helical" evidence="7">
    <location>
        <begin position="127"/>
        <end position="145"/>
    </location>
</feature>
<feature type="transmembrane region" description="Helical" evidence="7">
    <location>
        <begin position="265"/>
        <end position="285"/>
    </location>
</feature>